<accession>A0AAD7UKQ1</accession>
<dbReference type="GO" id="GO:0022857">
    <property type="term" value="F:transmembrane transporter activity"/>
    <property type="evidence" value="ECO:0007669"/>
    <property type="project" value="InterPro"/>
</dbReference>
<dbReference type="PANTHER" id="PTHR23511">
    <property type="entry name" value="SYNAPTIC VESICLE GLYCOPROTEIN 2"/>
    <property type="match status" value="1"/>
</dbReference>
<dbReference type="EMBL" id="JAQMWT010000167">
    <property type="protein sequence ID" value="KAJ8608493.1"/>
    <property type="molecule type" value="Genomic_DNA"/>
</dbReference>
<feature type="transmembrane region" description="Helical" evidence="7">
    <location>
        <begin position="183"/>
        <end position="205"/>
    </location>
</feature>
<sequence length="711" mass="73991">MAETTPTHSAEAALETLHVLDGRRLGAFQKRLVWVTVLALAGDAAEIVLVVLLSACADPSGGATFTAQLGAAACAGQLLGAAFFGSAADAHGRRRLFVASGAIVALGGLLSAAAPARVATLAALRGVVGFGVGGGAALSAVLMVEYLPVHGRGRMLLIVRALSTAGGLYVTLCAWLVLGSRGWRALAVMAAVPAVASALIARSLLPESPRWLQRRGRAHEAAAVVARVAADNGVELPPGALRLCTPARRHSAPFFFQGLLGANNDEQQVSLLEHRFRGDGAARAFSDDAECGGEEDDDDDNSSSSSASGGETSEDLRCCCCCGAWQARDDGPPIDEALDREYGVVVAVRDDDEEDERATGEDASFFGNETNTDAPPAQATRTLTAYGAATATAALRAIKLRPRPPRCSLCRRLNRCKVRRCHADDGVAVARALRLPNDEPRRARVALWVGTLGRRTAPLWVLSILLGGAYLATATLSSLLFARVTKEDRPEDVDDCAMAFDYRGLAVGSVTEAAAATLASVVVDGGRRRLLASLLAAAATELALLCFPLSLLATALVALIARAALFAAGAVAFAAELYPTEVRATGAAHAAGCSRLGGAFASLLVVARFSDTRLATASHDLTSLVGPLALTALLAALTTLLIPVETAQKPAVEAPLLAVAPPKSRRRRSRVSDLPPPDDPFKSPFAPDAQGTTTSPPRRSLEPDDDDTFTM</sequence>
<dbReference type="InterPro" id="IPR005829">
    <property type="entry name" value="Sugar_transporter_CS"/>
</dbReference>
<organism evidence="9 10">
    <name type="scientific">Chrysophaeum taylorii</name>
    <dbReference type="NCBI Taxonomy" id="2483200"/>
    <lineage>
        <taxon>Eukaryota</taxon>
        <taxon>Sar</taxon>
        <taxon>Stramenopiles</taxon>
        <taxon>Ochrophyta</taxon>
        <taxon>Pelagophyceae</taxon>
        <taxon>Pelagomonadales</taxon>
        <taxon>Pelagomonadaceae</taxon>
        <taxon>Chrysophaeum</taxon>
    </lineage>
</organism>
<keyword evidence="3 7" id="KW-0812">Transmembrane</keyword>
<feature type="transmembrane region" description="Helical" evidence="7">
    <location>
        <begin position="621"/>
        <end position="642"/>
    </location>
</feature>
<dbReference type="PROSITE" id="PS50850">
    <property type="entry name" value="MFS"/>
    <property type="match status" value="1"/>
</dbReference>
<evidence type="ECO:0000313" key="10">
    <source>
        <dbReference type="Proteomes" id="UP001230188"/>
    </source>
</evidence>
<dbReference type="InterPro" id="IPR020846">
    <property type="entry name" value="MFS_dom"/>
</dbReference>
<evidence type="ECO:0000256" key="7">
    <source>
        <dbReference type="SAM" id="Phobius"/>
    </source>
</evidence>
<reference evidence="9" key="1">
    <citation type="submission" date="2023-01" db="EMBL/GenBank/DDBJ databases">
        <title>Metagenome sequencing of chrysophaentin producing Chrysophaeum taylorii.</title>
        <authorList>
            <person name="Davison J."/>
            <person name="Bewley C."/>
        </authorList>
    </citation>
    <scope>NUCLEOTIDE SEQUENCE</scope>
    <source>
        <strain evidence="9">NIES-1699</strain>
    </source>
</reference>
<feature type="region of interest" description="Disordered" evidence="6">
    <location>
        <begin position="284"/>
        <end position="315"/>
    </location>
</feature>
<dbReference type="SUPFAM" id="SSF103473">
    <property type="entry name" value="MFS general substrate transporter"/>
    <property type="match status" value="1"/>
</dbReference>
<feature type="transmembrane region" description="Helical" evidence="7">
    <location>
        <begin position="502"/>
        <end position="523"/>
    </location>
</feature>
<feature type="transmembrane region" description="Helical" evidence="7">
    <location>
        <begin position="530"/>
        <end position="550"/>
    </location>
</feature>
<feature type="compositionally biased region" description="Low complexity" evidence="6">
    <location>
        <begin position="302"/>
        <end position="311"/>
    </location>
</feature>
<evidence type="ECO:0000256" key="6">
    <source>
        <dbReference type="SAM" id="MobiDB-lite"/>
    </source>
</evidence>
<evidence type="ECO:0000313" key="9">
    <source>
        <dbReference type="EMBL" id="KAJ8608493.1"/>
    </source>
</evidence>
<dbReference type="Pfam" id="PF00083">
    <property type="entry name" value="Sugar_tr"/>
    <property type="match status" value="1"/>
</dbReference>
<comment type="caution">
    <text evidence="9">The sequence shown here is derived from an EMBL/GenBank/DDBJ whole genome shotgun (WGS) entry which is preliminary data.</text>
</comment>
<keyword evidence="2" id="KW-0813">Transport</keyword>
<evidence type="ECO:0000256" key="5">
    <source>
        <dbReference type="ARBA" id="ARBA00023136"/>
    </source>
</evidence>
<evidence type="ECO:0000259" key="8">
    <source>
        <dbReference type="PROSITE" id="PS50850"/>
    </source>
</evidence>
<dbReference type="AlphaFoldDB" id="A0AAD7UKQ1"/>
<comment type="subcellular location">
    <subcellularLocation>
        <location evidence="1">Membrane</location>
        <topology evidence="1">Multi-pass membrane protein</topology>
    </subcellularLocation>
</comment>
<dbReference type="GO" id="GO:0016020">
    <property type="term" value="C:membrane"/>
    <property type="evidence" value="ECO:0007669"/>
    <property type="project" value="UniProtKB-SubCell"/>
</dbReference>
<dbReference type="PROSITE" id="PS00217">
    <property type="entry name" value="SUGAR_TRANSPORT_2"/>
    <property type="match status" value="1"/>
</dbReference>
<evidence type="ECO:0000256" key="4">
    <source>
        <dbReference type="ARBA" id="ARBA00022989"/>
    </source>
</evidence>
<feature type="region of interest" description="Disordered" evidence="6">
    <location>
        <begin position="660"/>
        <end position="711"/>
    </location>
</feature>
<dbReference type="Proteomes" id="UP001230188">
    <property type="component" value="Unassembled WGS sequence"/>
</dbReference>
<evidence type="ECO:0000256" key="1">
    <source>
        <dbReference type="ARBA" id="ARBA00004141"/>
    </source>
</evidence>
<keyword evidence="10" id="KW-1185">Reference proteome</keyword>
<feature type="transmembrane region" description="Helical" evidence="7">
    <location>
        <begin position="156"/>
        <end position="177"/>
    </location>
</feature>
<feature type="transmembrane region" description="Helical" evidence="7">
    <location>
        <begin position="122"/>
        <end position="144"/>
    </location>
</feature>
<feature type="compositionally biased region" description="Acidic residues" evidence="6">
    <location>
        <begin position="287"/>
        <end position="301"/>
    </location>
</feature>
<name>A0AAD7UKQ1_9STRA</name>
<dbReference type="InterPro" id="IPR005828">
    <property type="entry name" value="MFS_sugar_transport-like"/>
</dbReference>
<evidence type="ECO:0000256" key="3">
    <source>
        <dbReference type="ARBA" id="ARBA00022692"/>
    </source>
</evidence>
<feature type="transmembrane region" description="Helical" evidence="7">
    <location>
        <begin position="459"/>
        <end position="482"/>
    </location>
</feature>
<feature type="transmembrane region" description="Helical" evidence="7">
    <location>
        <begin position="96"/>
        <end position="116"/>
    </location>
</feature>
<proteinExistence type="predicted"/>
<gene>
    <name evidence="9" type="ORF">CTAYLR_005736</name>
</gene>
<keyword evidence="5 7" id="KW-0472">Membrane</keyword>
<dbReference type="Gene3D" id="1.20.1250.20">
    <property type="entry name" value="MFS general substrate transporter like domains"/>
    <property type="match status" value="2"/>
</dbReference>
<evidence type="ECO:0000256" key="2">
    <source>
        <dbReference type="ARBA" id="ARBA00022448"/>
    </source>
</evidence>
<protein>
    <recommendedName>
        <fullName evidence="8">Major facilitator superfamily (MFS) profile domain-containing protein</fullName>
    </recommendedName>
</protein>
<feature type="transmembrane region" description="Helical" evidence="7">
    <location>
        <begin position="556"/>
        <end position="575"/>
    </location>
</feature>
<feature type="transmembrane region" description="Helical" evidence="7">
    <location>
        <begin position="32"/>
        <end position="53"/>
    </location>
</feature>
<feature type="domain" description="Major facilitator superfamily (MFS) profile" evidence="8">
    <location>
        <begin position="31"/>
        <end position="647"/>
    </location>
</feature>
<dbReference type="PANTHER" id="PTHR23511:SF34">
    <property type="entry name" value="SYNAPTIC VESICLE GLYCOPROTEIN 2"/>
    <property type="match status" value="1"/>
</dbReference>
<dbReference type="InterPro" id="IPR036259">
    <property type="entry name" value="MFS_trans_sf"/>
</dbReference>
<feature type="transmembrane region" description="Helical" evidence="7">
    <location>
        <begin position="65"/>
        <end position="84"/>
    </location>
</feature>
<feature type="region of interest" description="Disordered" evidence="6">
    <location>
        <begin position="351"/>
        <end position="376"/>
    </location>
</feature>
<keyword evidence="4 7" id="KW-1133">Transmembrane helix</keyword>
<feature type="transmembrane region" description="Helical" evidence="7">
    <location>
        <begin position="587"/>
        <end position="609"/>
    </location>
</feature>